<keyword evidence="8" id="KW-1133">Transmembrane helix</keyword>
<evidence type="ECO:0000256" key="2">
    <source>
        <dbReference type="ARBA" id="ARBA00022857"/>
    </source>
</evidence>
<feature type="domain" description="Aldehyde dehydrogenase" evidence="9">
    <location>
        <begin position="4"/>
        <end position="460"/>
    </location>
</feature>
<sequence>MSKEIITTISPITGQSLLTREGVTTEDFSSIVEKSSYAFSTFRYTHPLKRRQEIVKKALEILSNKSNLLAKELTEQMGRPIAYTGSELSTAKMRAEYLLKVSDEVLKDLPGEEQEGFRRFIRKEPLGVILVIFAWNYPYLILINSLVPAILAGNTLLLKPSPQTPTVAEHIVSIFTEAGLPENVLQTVHCGNPKTLESFVSHPGISSIAFTGSVSGGIAVQKAAASRVIPIGLELGGKDPAYVRPDVNLAWAAENIVDGAIFNSGQSCCSIERVYVHESVHDDFLREVVKVLEGYKLGDPLDKSTQIGPVVSARSAKTISEHIKDAEDKGAINLTPRLVFAEGVRLGETFVRPELLAECDHSMRIMTEETFGPTIPVMKVSSDEEAIKLMNDSQFGLTASIWTKDTETGEKLVERVEAGTVFVNRCDYPSPDLAWTGWKDSGRGVTLSKFGFEAFVRLKSFHLKDCPELDK</sequence>
<dbReference type="InterPro" id="IPR015590">
    <property type="entry name" value="Aldehyde_DH_dom"/>
</dbReference>
<evidence type="ECO:0000256" key="8">
    <source>
        <dbReference type="SAM" id="Phobius"/>
    </source>
</evidence>
<feature type="active site" evidence="6">
    <location>
        <position position="234"/>
    </location>
</feature>
<evidence type="ECO:0000256" key="3">
    <source>
        <dbReference type="ARBA" id="ARBA00023002"/>
    </source>
</evidence>
<dbReference type="InterPro" id="IPR016163">
    <property type="entry name" value="Ald_DH_C"/>
</dbReference>
<dbReference type="OrthoDB" id="310895at2759"/>
<evidence type="ECO:0000256" key="4">
    <source>
        <dbReference type="ARBA" id="ARBA00024226"/>
    </source>
</evidence>
<keyword evidence="8" id="KW-0472">Membrane</keyword>
<proteinExistence type="inferred from homology"/>
<dbReference type="FunFam" id="3.40.309.10:FF:000009">
    <property type="entry name" value="Aldehyde dehydrogenase A"/>
    <property type="match status" value="1"/>
</dbReference>
<evidence type="ECO:0000256" key="1">
    <source>
        <dbReference type="ARBA" id="ARBA00009986"/>
    </source>
</evidence>
<evidence type="ECO:0000256" key="5">
    <source>
        <dbReference type="ARBA" id="ARBA00049194"/>
    </source>
</evidence>
<protein>
    <recommendedName>
        <fullName evidence="4">aldehyde dehydrogenase (NAD(+))</fullName>
        <ecNumber evidence="4">1.2.1.3</ecNumber>
    </recommendedName>
</protein>
<dbReference type="SUPFAM" id="SSF53720">
    <property type="entry name" value="ALDH-like"/>
    <property type="match status" value="1"/>
</dbReference>
<evidence type="ECO:0000256" key="6">
    <source>
        <dbReference type="PROSITE-ProRule" id="PRU10007"/>
    </source>
</evidence>
<evidence type="ECO:0000256" key="7">
    <source>
        <dbReference type="RuleBase" id="RU003345"/>
    </source>
</evidence>
<name>A0A2T6ZHM8_TUBBO</name>
<dbReference type="CDD" id="cd07102">
    <property type="entry name" value="ALDH_EDX86601"/>
    <property type="match status" value="1"/>
</dbReference>
<dbReference type="InterPro" id="IPR029510">
    <property type="entry name" value="Ald_DH_CS_GLU"/>
</dbReference>
<dbReference type="EC" id="1.2.1.3" evidence="4"/>
<comment type="similarity">
    <text evidence="1 7">Belongs to the aldehyde dehydrogenase family.</text>
</comment>
<reference evidence="10 11" key="1">
    <citation type="submission" date="2017-04" db="EMBL/GenBank/DDBJ databases">
        <title>Draft genome sequence of Tuber borchii Vittad., a whitish edible truffle.</title>
        <authorList>
            <consortium name="DOE Joint Genome Institute"/>
            <person name="Murat C."/>
            <person name="Kuo A."/>
            <person name="Barry K.W."/>
            <person name="Clum A."/>
            <person name="Dockter R.B."/>
            <person name="Fauchery L."/>
            <person name="Iotti M."/>
            <person name="Kohler A."/>
            <person name="Labutti K."/>
            <person name="Lindquist E.A."/>
            <person name="Lipzen A."/>
            <person name="Ohm R.A."/>
            <person name="Wang M."/>
            <person name="Grigoriev I.V."/>
            <person name="Zambonelli A."/>
            <person name="Martin F.M."/>
        </authorList>
    </citation>
    <scope>NUCLEOTIDE SEQUENCE [LARGE SCALE GENOMIC DNA]</scope>
    <source>
        <strain evidence="10 11">Tbo3840</strain>
    </source>
</reference>
<evidence type="ECO:0000313" key="11">
    <source>
        <dbReference type="Proteomes" id="UP000244722"/>
    </source>
</evidence>
<accession>A0A2T6ZHM8</accession>
<comment type="catalytic activity">
    <reaction evidence="5">
        <text>an aldehyde + NAD(+) + H2O = a carboxylate + NADH + 2 H(+)</text>
        <dbReference type="Rhea" id="RHEA:16185"/>
        <dbReference type="ChEBI" id="CHEBI:15377"/>
        <dbReference type="ChEBI" id="CHEBI:15378"/>
        <dbReference type="ChEBI" id="CHEBI:17478"/>
        <dbReference type="ChEBI" id="CHEBI:29067"/>
        <dbReference type="ChEBI" id="CHEBI:57540"/>
        <dbReference type="ChEBI" id="CHEBI:57945"/>
        <dbReference type="EC" id="1.2.1.3"/>
    </reaction>
</comment>
<dbReference type="InterPro" id="IPR016161">
    <property type="entry name" value="Ald_DH/histidinol_DH"/>
</dbReference>
<dbReference type="STRING" id="42251.A0A2T6ZHM8"/>
<dbReference type="Proteomes" id="UP000244722">
    <property type="component" value="Unassembled WGS sequence"/>
</dbReference>
<dbReference type="PANTHER" id="PTHR11699">
    <property type="entry name" value="ALDEHYDE DEHYDROGENASE-RELATED"/>
    <property type="match status" value="1"/>
</dbReference>
<dbReference type="Gene3D" id="3.40.605.10">
    <property type="entry name" value="Aldehyde Dehydrogenase, Chain A, domain 1"/>
    <property type="match status" value="1"/>
</dbReference>
<organism evidence="10 11">
    <name type="scientific">Tuber borchii</name>
    <name type="common">White truffle</name>
    <dbReference type="NCBI Taxonomy" id="42251"/>
    <lineage>
        <taxon>Eukaryota</taxon>
        <taxon>Fungi</taxon>
        <taxon>Dikarya</taxon>
        <taxon>Ascomycota</taxon>
        <taxon>Pezizomycotina</taxon>
        <taxon>Pezizomycetes</taxon>
        <taxon>Pezizales</taxon>
        <taxon>Tuberaceae</taxon>
        <taxon>Tuber</taxon>
    </lineage>
</organism>
<feature type="transmembrane region" description="Helical" evidence="8">
    <location>
        <begin position="126"/>
        <end position="151"/>
    </location>
</feature>
<dbReference type="Pfam" id="PF00171">
    <property type="entry name" value="Aldedh"/>
    <property type="match status" value="1"/>
</dbReference>
<keyword evidence="11" id="KW-1185">Reference proteome</keyword>
<dbReference type="Gene3D" id="3.40.309.10">
    <property type="entry name" value="Aldehyde Dehydrogenase, Chain A, domain 2"/>
    <property type="match status" value="1"/>
</dbReference>
<dbReference type="EMBL" id="NESQ01000257">
    <property type="protein sequence ID" value="PUU74991.1"/>
    <property type="molecule type" value="Genomic_DNA"/>
</dbReference>
<dbReference type="AlphaFoldDB" id="A0A2T6ZHM8"/>
<comment type="caution">
    <text evidence="10">The sequence shown here is derived from an EMBL/GenBank/DDBJ whole genome shotgun (WGS) entry which is preliminary data.</text>
</comment>
<keyword evidence="8" id="KW-0812">Transmembrane</keyword>
<dbReference type="PROSITE" id="PS00687">
    <property type="entry name" value="ALDEHYDE_DEHYDR_GLU"/>
    <property type="match status" value="1"/>
</dbReference>
<gene>
    <name evidence="10" type="ORF">B9Z19DRAFT_1091375</name>
</gene>
<keyword evidence="3 7" id="KW-0560">Oxidoreductase</keyword>
<dbReference type="InterPro" id="IPR016162">
    <property type="entry name" value="Ald_DH_N"/>
</dbReference>
<evidence type="ECO:0000313" key="10">
    <source>
        <dbReference type="EMBL" id="PUU74991.1"/>
    </source>
</evidence>
<evidence type="ECO:0000259" key="9">
    <source>
        <dbReference type="Pfam" id="PF00171"/>
    </source>
</evidence>
<keyword evidence="2" id="KW-0521">NADP</keyword>
<dbReference type="FunFam" id="3.40.605.10:FF:000012">
    <property type="entry name" value="NAD-dependent succinate-semialdehyde dehydrogenase"/>
    <property type="match status" value="1"/>
</dbReference>
<dbReference type="GO" id="GO:0004029">
    <property type="term" value="F:aldehyde dehydrogenase (NAD+) activity"/>
    <property type="evidence" value="ECO:0007669"/>
    <property type="project" value="UniProtKB-EC"/>
</dbReference>